<dbReference type="PANTHER" id="PTHR33048">
    <property type="entry name" value="PTH11-LIKE INTEGRAL MEMBRANE PROTEIN (AFU_ORTHOLOGUE AFUA_5G11245)"/>
    <property type="match status" value="1"/>
</dbReference>
<organism evidence="10 11">
    <name type="scientific">Sclerotinia borealis (strain F-4128)</name>
    <dbReference type="NCBI Taxonomy" id="1432307"/>
    <lineage>
        <taxon>Eukaryota</taxon>
        <taxon>Fungi</taxon>
        <taxon>Dikarya</taxon>
        <taxon>Ascomycota</taxon>
        <taxon>Pezizomycotina</taxon>
        <taxon>Leotiomycetes</taxon>
        <taxon>Helotiales</taxon>
        <taxon>Sclerotiniaceae</taxon>
        <taxon>Sclerotinia</taxon>
    </lineage>
</organism>
<evidence type="ECO:0000313" key="11">
    <source>
        <dbReference type="Proteomes" id="UP000019487"/>
    </source>
</evidence>
<comment type="subcellular location">
    <subcellularLocation>
        <location evidence="1">Membrane</location>
        <topology evidence="1">Multi-pass membrane protein</topology>
    </subcellularLocation>
</comment>
<feature type="transmembrane region" description="Helical" evidence="7">
    <location>
        <begin position="648"/>
        <end position="673"/>
    </location>
</feature>
<dbReference type="SUPFAM" id="SSF50630">
    <property type="entry name" value="Acid proteases"/>
    <property type="match status" value="1"/>
</dbReference>
<evidence type="ECO:0000256" key="3">
    <source>
        <dbReference type="ARBA" id="ARBA00022989"/>
    </source>
</evidence>
<feature type="transmembrane region" description="Helical" evidence="7">
    <location>
        <begin position="734"/>
        <end position="753"/>
    </location>
</feature>
<dbReference type="Pfam" id="PF20684">
    <property type="entry name" value="Fung_rhodopsin"/>
    <property type="match status" value="1"/>
</dbReference>
<feature type="chain" id="PRO_5004918586" description="Peptidase A1 domain-containing protein" evidence="8">
    <location>
        <begin position="22"/>
        <end position="954"/>
    </location>
</feature>
<dbReference type="InterPro" id="IPR052337">
    <property type="entry name" value="SAT4-like"/>
</dbReference>
<feature type="transmembrane region" description="Helical" evidence="7">
    <location>
        <begin position="573"/>
        <end position="594"/>
    </location>
</feature>
<evidence type="ECO:0000259" key="9">
    <source>
        <dbReference type="PROSITE" id="PS51767"/>
    </source>
</evidence>
<keyword evidence="8" id="KW-0732">Signal</keyword>
<protein>
    <recommendedName>
        <fullName evidence="9">Peptidase A1 domain-containing protein</fullName>
    </recommendedName>
</protein>
<dbReference type="EMBL" id="AYSA01000182">
    <property type="protein sequence ID" value="ESZ95528.1"/>
    <property type="molecule type" value="Genomic_DNA"/>
</dbReference>
<name>W9CHS9_SCLBF</name>
<dbReference type="OrthoDB" id="15189at2759"/>
<dbReference type="Gene3D" id="2.40.70.10">
    <property type="entry name" value="Acid Proteases"/>
    <property type="match status" value="1"/>
</dbReference>
<comment type="caution">
    <text evidence="10">The sequence shown here is derived from an EMBL/GenBank/DDBJ whole genome shotgun (WGS) entry which is preliminary data.</text>
</comment>
<evidence type="ECO:0000256" key="6">
    <source>
        <dbReference type="SAM" id="MobiDB-lite"/>
    </source>
</evidence>
<feature type="signal peptide" evidence="8">
    <location>
        <begin position="1"/>
        <end position="21"/>
    </location>
</feature>
<evidence type="ECO:0000256" key="1">
    <source>
        <dbReference type="ARBA" id="ARBA00004141"/>
    </source>
</evidence>
<keyword evidence="3 7" id="KW-1133">Transmembrane helix</keyword>
<evidence type="ECO:0000256" key="4">
    <source>
        <dbReference type="ARBA" id="ARBA00023136"/>
    </source>
</evidence>
<dbReference type="AlphaFoldDB" id="W9CHS9"/>
<keyword evidence="2 7" id="KW-0812">Transmembrane</keyword>
<dbReference type="Proteomes" id="UP000019487">
    <property type="component" value="Unassembled WGS sequence"/>
</dbReference>
<gene>
    <name evidence="10" type="ORF">SBOR_4081</name>
</gene>
<accession>W9CHS9</accession>
<evidence type="ECO:0000256" key="2">
    <source>
        <dbReference type="ARBA" id="ARBA00022692"/>
    </source>
</evidence>
<dbReference type="InterPro" id="IPR033121">
    <property type="entry name" value="PEPTIDASE_A1"/>
</dbReference>
<feature type="region of interest" description="Disordered" evidence="6">
    <location>
        <begin position="863"/>
        <end position="886"/>
    </location>
</feature>
<evidence type="ECO:0000256" key="8">
    <source>
        <dbReference type="SAM" id="SignalP"/>
    </source>
</evidence>
<keyword evidence="11" id="KW-1185">Reference proteome</keyword>
<dbReference type="PANTHER" id="PTHR33048:SF47">
    <property type="entry name" value="INTEGRAL MEMBRANE PROTEIN-RELATED"/>
    <property type="match status" value="1"/>
</dbReference>
<proteinExistence type="inferred from homology"/>
<reference evidence="10 11" key="1">
    <citation type="journal article" date="2014" name="Genome Announc.">
        <title>Draft genome sequence of Sclerotinia borealis, a psychrophilic plant pathogenic fungus.</title>
        <authorList>
            <person name="Mardanov A.V."/>
            <person name="Beletsky A.V."/>
            <person name="Kadnikov V.V."/>
            <person name="Ignatov A.N."/>
            <person name="Ravin N.V."/>
        </authorList>
    </citation>
    <scope>NUCLEOTIDE SEQUENCE [LARGE SCALE GENOMIC DNA]</scope>
    <source>
        <strain evidence="11">F-4157</strain>
    </source>
</reference>
<feature type="transmembrane region" description="Helical" evidence="7">
    <location>
        <begin position="803"/>
        <end position="828"/>
    </location>
</feature>
<dbReference type="STRING" id="1432307.W9CHS9"/>
<feature type="transmembrane region" description="Helical" evidence="7">
    <location>
        <begin position="773"/>
        <end position="791"/>
    </location>
</feature>
<evidence type="ECO:0000256" key="7">
    <source>
        <dbReference type="SAM" id="Phobius"/>
    </source>
</evidence>
<feature type="domain" description="Peptidase A1" evidence="9">
    <location>
        <begin position="115"/>
        <end position="526"/>
    </location>
</feature>
<evidence type="ECO:0000256" key="5">
    <source>
        <dbReference type="ARBA" id="ARBA00038359"/>
    </source>
</evidence>
<dbReference type="PROSITE" id="PS51767">
    <property type="entry name" value="PEPTIDASE_A1"/>
    <property type="match status" value="1"/>
</dbReference>
<sequence>MYSSHHHLSSLLILILSFTNATLPPLHYTITRRGGSFPAPDTANLTFLQSTLADTNARFTNSERVLRGNRVVRVPRRWHDGQITNITSTGMQARSGTFLQPGTTLLGEVGNPGSWFTSLKIGEPSQNVDMDLNMLTADFAVISTPSGKGSFFLEERSGTYSVSNDDEDGKGMNFPGCRCGVDVVGLPLGIDVFDGLKGERYIPVSFAHCRPQKQWVGSLGKSGANLGLAVGEGLGQVGGWKGGLLGQMVKSRVVDAEVWSLMLINGHEGVFSVGGTSVKAVREVEGRIEKEMEKLDAGELPLGDDGLKKLDEGGLQSGIDELKRNAELGLMKRDESTLGNDDLKPNEESVWEWSKVRGADGWWEILMKGIWIDGNKVLKNQPIVLDLNTPYIVGPAHLVRDLYASISGSRQLPPPYDQFHAYPCFNPPHLSLEFGNLRVKVLEGKRDAGSFSPGGRFSLGRMERGSGYCIGIVVEGRFGHDDGADGEGGNAAVDGNGMEDMWILGEPFFKDVQVAFDWKEKRVVSTFSYLFFLKFTSSMMAELLPSQIEDFLQGPALNPPPGVTSNFDNPYTFLPAANAVKIVATILATLAIFIRTYTKWRIIREVHLEDYFAVAAWGGYVVFLVTTGFDPSVFGRHQWDIRLKNFQIFLYGTYITSISFGLAILSIKISILLQYIRLFTAGTRDLMFWSCHALMWTNIVSYVVLLFMTIFICTPIKKFWNVLDTTGHCLDVKYVFMATGTINTVSDFLIILLPQPIIWKLQMSFKEHVGVSAVFSTGLLACIASMVRLFISSKLLKNDDNAWLTSLMCIPSYVELGAGIITSCLPTLPRFFKTMAQIPCFAKMGTFLSSFFMSFKSSKRTSERTSSSSRLQHRRNSSMARVQRRDPESYNVLGEWESQNTAFSTTSLGNVTTAAGVENDGNNMEMKPIDEKMGILRSVQVSVIRQGSLCNVGR</sequence>
<dbReference type="GO" id="GO:0016020">
    <property type="term" value="C:membrane"/>
    <property type="evidence" value="ECO:0007669"/>
    <property type="project" value="UniProtKB-SubCell"/>
</dbReference>
<keyword evidence="4 7" id="KW-0472">Membrane</keyword>
<dbReference type="InterPro" id="IPR049326">
    <property type="entry name" value="Rhodopsin_dom_fungi"/>
</dbReference>
<dbReference type="HOGENOM" id="CLU_309084_0_0_1"/>
<dbReference type="InterPro" id="IPR021109">
    <property type="entry name" value="Peptidase_aspartic_dom_sf"/>
</dbReference>
<comment type="similarity">
    <text evidence="5">Belongs to the SAT4 family.</text>
</comment>
<feature type="transmembrane region" description="Helical" evidence="7">
    <location>
        <begin position="693"/>
        <end position="713"/>
    </location>
</feature>
<evidence type="ECO:0000313" key="10">
    <source>
        <dbReference type="EMBL" id="ESZ95528.1"/>
    </source>
</evidence>